<dbReference type="NCBIfam" id="TIGR02570">
    <property type="entry name" value="cas7_GSU0053"/>
    <property type="match status" value="1"/>
</dbReference>
<evidence type="ECO:0000313" key="1">
    <source>
        <dbReference type="EMBL" id="SDI24115.1"/>
    </source>
</evidence>
<sequence>MPQLDYQTLLAACRPGGSSALTSVTDLKPAGGDHAAVAPARFVLGDNSVYAYGVRYIDGEAQQTVDIDGKSSQGNRFEKPLADAIADGHPLLSRVPHVAVTYRDGTEVYTDLQLPHRLWDGHIRAGTIDGAPATDDPRYRAARDSSPADAKALLETSPTSLVFGSWDSTRKSHQARYRSVLVGEIIGVLADQGKEARTPNPRGGARVDPVAMSVRLTGKELQGIVDAQASELSPKLIERVGKTIKSAGTKAQSASALGLGAIPPSLDPLGSVACKRIIRTHVLSFSALRQLRFGAGPDGDAAARALLAAYALAGLARSDSELSLRANCDLVESGNPTVTLDARYGKTVEFDPITIETADALLEKALAEAEKKADVTWDGLVLTVTGNPAIRAGAVADADE</sequence>
<organism evidence="1 2">
    <name type="scientific">Rhodococcus triatomae</name>
    <dbReference type="NCBI Taxonomy" id="300028"/>
    <lineage>
        <taxon>Bacteria</taxon>
        <taxon>Bacillati</taxon>
        <taxon>Actinomycetota</taxon>
        <taxon>Actinomycetes</taxon>
        <taxon>Mycobacteriales</taxon>
        <taxon>Nocardiaceae</taxon>
        <taxon>Rhodococcus</taxon>
    </lineage>
</organism>
<gene>
    <name evidence="1" type="ORF">SAMN05444695_1069</name>
</gene>
<proteinExistence type="predicted"/>
<dbReference type="Proteomes" id="UP000183263">
    <property type="component" value="Unassembled WGS sequence"/>
</dbReference>
<name>A0A1G8IYH9_9NOCA</name>
<keyword evidence="2" id="KW-1185">Reference proteome</keyword>
<reference evidence="1 2" key="1">
    <citation type="submission" date="2016-10" db="EMBL/GenBank/DDBJ databases">
        <authorList>
            <person name="de Groot N.N."/>
        </authorList>
    </citation>
    <scope>NUCLEOTIDE SEQUENCE [LARGE SCALE GENOMIC DNA]</scope>
    <source>
        <strain evidence="1 2">DSM 44892</strain>
    </source>
</reference>
<dbReference type="Pfam" id="PF09617">
    <property type="entry name" value="Cas_GSU0053"/>
    <property type="match status" value="1"/>
</dbReference>
<dbReference type="AlphaFoldDB" id="A0A1G8IYH9"/>
<dbReference type="RefSeq" id="WP_072740355.1">
    <property type="nucleotide sequence ID" value="NZ_CP048813.1"/>
</dbReference>
<dbReference type="OrthoDB" id="190628at2"/>
<dbReference type="EMBL" id="FNDN01000006">
    <property type="protein sequence ID" value="SDI24115.1"/>
    <property type="molecule type" value="Genomic_DNA"/>
</dbReference>
<evidence type="ECO:0000313" key="2">
    <source>
        <dbReference type="Proteomes" id="UP000183263"/>
    </source>
</evidence>
<dbReference type="InterPro" id="IPR013403">
    <property type="entry name" value="CRISPR-assoc_prot_Csb1/Cas7u"/>
</dbReference>
<accession>A0A1G8IYH9</accession>
<protein>
    <submittedName>
        <fullName evidence="1">CRISPR-associated protein Csb1</fullName>
    </submittedName>
</protein>